<keyword evidence="2" id="KW-0378">Hydrolase</keyword>
<keyword evidence="2" id="KW-0121">Carboxypeptidase</keyword>
<dbReference type="GO" id="GO:0008270">
    <property type="term" value="F:zinc ion binding"/>
    <property type="evidence" value="ECO:0007669"/>
    <property type="project" value="InterPro"/>
</dbReference>
<dbReference type="InterPro" id="IPR000834">
    <property type="entry name" value="Peptidase_M14"/>
</dbReference>
<dbReference type="GO" id="GO:0004181">
    <property type="term" value="F:metallocarboxypeptidase activity"/>
    <property type="evidence" value="ECO:0007669"/>
    <property type="project" value="InterPro"/>
</dbReference>
<evidence type="ECO:0000313" key="2">
    <source>
        <dbReference type="EMBL" id="HDR51978.1"/>
    </source>
</evidence>
<comment type="caution">
    <text evidence="2">The sequence shown here is derived from an EMBL/GenBank/DDBJ whole genome shotgun (WGS) entry which is preliminary data.</text>
</comment>
<dbReference type="EMBL" id="DSDK01000555">
    <property type="protein sequence ID" value="HDR51978.1"/>
    <property type="molecule type" value="Genomic_DNA"/>
</dbReference>
<dbReference type="GO" id="GO:0006508">
    <property type="term" value="P:proteolysis"/>
    <property type="evidence" value="ECO:0007669"/>
    <property type="project" value="InterPro"/>
</dbReference>
<dbReference type="InterPro" id="IPR029062">
    <property type="entry name" value="Class_I_gatase-like"/>
</dbReference>
<gene>
    <name evidence="2" type="ORF">ENN90_10240</name>
</gene>
<organism evidence="2">
    <name type="scientific">Mariniphaga anaerophila</name>
    <dbReference type="NCBI Taxonomy" id="1484053"/>
    <lineage>
        <taxon>Bacteria</taxon>
        <taxon>Pseudomonadati</taxon>
        <taxon>Bacteroidota</taxon>
        <taxon>Bacteroidia</taxon>
        <taxon>Marinilabiliales</taxon>
        <taxon>Prolixibacteraceae</taxon>
        <taxon>Mariniphaga</taxon>
    </lineage>
</organism>
<dbReference type="Proteomes" id="UP000886047">
    <property type="component" value="Unassembled WGS sequence"/>
</dbReference>
<dbReference type="SUPFAM" id="SSF53187">
    <property type="entry name" value="Zn-dependent exopeptidases"/>
    <property type="match status" value="1"/>
</dbReference>
<dbReference type="AlphaFoldDB" id="A0A831LR21"/>
<proteinExistence type="predicted"/>
<protein>
    <submittedName>
        <fullName evidence="2">Zinc carboxypeptidase</fullName>
    </submittedName>
</protein>
<accession>A0A831LR21</accession>
<dbReference type="Pfam" id="PF00246">
    <property type="entry name" value="Peptidase_M14"/>
    <property type="match status" value="1"/>
</dbReference>
<feature type="non-terminal residue" evidence="2">
    <location>
        <position position="1"/>
    </location>
</feature>
<dbReference type="SUPFAM" id="SSF52317">
    <property type="entry name" value="Class I glutamine amidotransferase-like"/>
    <property type="match status" value="1"/>
</dbReference>
<evidence type="ECO:0000259" key="1">
    <source>
        <dbReference type="Pfam" id="PF00246"/>
    </source>
</evidence>
<dbReference type="Gene3D" id="3.40.630.10">
    <property type="entry name" value="Zn peptidases"/>
    <property type="match status" value="1"/>
</dbReference>
<reference evidence="2" key="1">
    <citation type="journal article" date="2020" name="mSystems">
        <title>Genome- and Community-Level Interaction Insights into Carbon Utilization and Element Cycling Functions of Hydrothermarchaeota in Hydrothermal Sediment.</title>
        <authorList>
            <person name="Zhou Z."/>
            <person name="Liu Y."/>
            <person name="Xu W."/>
            <person name="Pan J."/>
            <person name="Luo Z.H."/>
            <person name="Li M."/>
        </authorList>
    </citation>
    <scope>NUCLEOTIDE SEQUENCE [LARGE SCALE GENOMIC DNA]</scope>
    <source>
        <strain evidence="2">SpSt-1217</strain>
    </source>
</reference>
<feature type="domain" description="Peptidase M14" evidence="1">
    <location>
        <begin position="1"/>
        <end position="91"/>
    </location>
</feature>
<sequence>VHGNESSATNSSVLTAYYLAAAQGEKIDRLLESTIILVDPCLNPDGFVRHSTWANMHQSITDVTSSDSRQFREVWPGGRGNHYWFDLNRDWLLLVHPESRGRVAAFHEWKPNIVTDHHEMGANSTFFFQPGVPSRNNPLTPEENYRLTYEIAKYHSEFLDKIGSPYYMEEQFDDYYFGKGSSYPDVNASVGILFEQAGYRGRIRETSNGVKTLAFGIKNQFTVSLSTLEAAINLKDELLQFQKDFYREGLELADKDEVKAYIFGDENNRQTTLKFVDLLNQHQIQVYPNEQEIIIAGKTFKPGSSFVVSKKQPQYRLIKSIFEITTEFADSTFYDVSTWTFPYAFNLPFAKLTSLRNVQVSEKPAEPEKPEGKVVGGKSSLAYLFKWNEYAAPEALFQLQNKGLLTKVATDEFAFIINGSEENFTYGTILVPSAGQEMTEEEIFNLVTLVAQQTGIDFYGLDTGLATKGIHIGSGSFTSLEKPEVLMLIGGSVSSRDAGEIWHLFDQQYKIPVTLAESDNLGSINLNRYNTLILPAGSYRELNNAATEKIKRWTEEGGTLITIKSAATWATRNDLGKTQFKKSIEPDTTLQLNYADRSKEYSMNAIAGAIFKTEMDITHPLCFGYLKKELPVFKSGNSVAESLKTKYSEPVKFSDEPFLSGFVSEKNLERLKNAPVVSVQSAGRGKVISYQESMAFRGIWLGTNKLFMNSVFFGKIIR</sequence>
<name>A0A831LR21_9BACT</name>
<keyword evidence="2" id="KW-0645">Protease</keyword>